<evidence type="ECO:0000259" key="2">
    <source>
        <dbReference type="Pfam" id="PF21294"/>
    </source>
</evidence>
<dbReference type="STRING" id="670580.A0A1X6MIQ6"/>
<dbReference type="Pfam" id="PF21294">
    <property type="entry name" value="Polysacc_lyase_14"/>
    <property type="match status" value="2"/>
</dbReference>
<dbReference type="AlphaFoldDB" id="A0A1X6MIQ6"/>
<dbReference type="InterPro" id="IPR048958">
    <property type="entry name" value="Polysacc_lyase_14"/>
</dbReference>
<dbReference type="Gene3D" id="3.80.10.10">
    <property type="entry name" value="Ribonuclease Inhibitor"/>
    <property type="match status" value="1"/>
</dbReference>
<protein>
    <submittedName>
        <fullName evidence="3">Polysaccharide lyase family 14 protein</fullName>
    </submittedName>
</protein>
<sequence length="1042" mass="113978">MPIEMLSLIIENGFKEADNLTRVRFVLRAASVSHTWRQLVLSTPSLWTSIHVSLPYRPPITFLSTMLERSRALSLDIDIDWVHPGLPHLRRPELQYPPELGADYIHGVMNLLTGHMVRWRSLDMCTDYDEPETNLLSLLIGTAPVLKKFHLYCMDIFPSTEDDDDAVDLRRFEAPHLISLHLESLPSDEDLARAIKRFPSVAEVTWEEKSEPWLRYEGLQLMQIFQPLRALKRLTLGGLDFEDWNPNPPSNTAVQTSLPTLEVIEFYNTEYYILGDILVNILAPCLRQVIIHDAQHVDDIGSTFQGFWNHSTRFPRLHSLVLDRATSSCGRIPDAGALWAVFGFFHSIRIVTCKHRRCDPEAILHSLSFAHRDGWYFPRLKRLTVYPTSEVIVDLLRRIVHNRVQAEALAPREGVTRLETLEVHSEVPIDQSDADDLAKAVSTLKWMSEKPDWEVNKDRFLGQYYGVELRFILHSSAWDMNLGGSWNSNRRNTSSIETVWVTEVVTSTGLSTAVAVVEPSSFVTSLLLSPPAPPSPALPVSSLSPSPAPSVFTEILTNTVTATLTKPPATITVSAPPQTVTDVVTMSPLPPALVPQTAWSAPSQMTDLAAFNVTNFASGQKNLHIFDVIPVDTTVVTLAAMANAVVGNLSSVNAAPAQSNSTAVMQLFYPANSINPANEPQGGADFYATPLDLHDAQNVSLEYSIFFPADFDWVQGGKLPGIYGGHTGCSGGDAAVTCFSTRLMWRAGGAGELYLYAPKDKQTAALCSTPPQSVCDAAYGLSIGRGSFNFTAGGWTRIRQTVALNTPGQQDGGFVLEVNGLPVINRSDVYYRDAPAPSVNPSSGDGDDDGDGDGDASDDDSDDSDDDSDDDGDSDDGDSDGSLGDILGNLLARVALWPERGVLVLRDAIQDSQSTLLPSPTALAQLQVTDAAASAVLAGFMPTSQANVTVVPEMSLVRSTSTVQAALITEVVTPTATMTTVVYPSATPNDIMFAIEDVEEASQPVRFTGLFFSTFFGGHEPEFATPKDQYAWFKDFSMTINN</sequence>
<dbReference type="OrthoDB" id="10069995at2759"/>
<dbReference type="RefSeq" id="XP_024333044.1">
    <property type="nucleotide sequence ID" value="XM_024480063.1"/>
</dbReference>
<dbReference type="InterPro" id="IPR032675">
    <property type="entry name" value="LRR_dom_sf"/>
</dbReference>
<keyword evidence="3" id="KW-0456">Lyase</keyword>
<proteinExistence type="predicted"/>
<keyword evidence="4" id="KW-1185">Reference proteome</keyword>
<feature type="domain" description="Polysaccharide lyase 14" evidence="2">
    <location>
        <begin position="1001"/>
        <end position="1036"/>
    </location>
</feature>
<gene>
    <name evidence="3" type="ORF">POSPLADRAFT_1050772</name>
</gene>
<accession>A0A1X6MIQ6</accession>
<evidence type="ECO:0000256" key="1">
    <source>
        <dbReference type="SAM" id="MobiDB-lite"/>
    </source>
</evidence>
<dbReference type="PANTHER" id="PTHR40124">
    <property type="match status" value="1"/>
</dbReference>
<evidence type="ECO:0000313" key="4">
    <source>
        <dbReference type="Proteomes" id="UP000194127"/>
    </source>
</evidence>
<organism evidence="3 4">
    <name type="scientific">Postia placenta MAD-698-R-SB12</name>
    <dbReference type="NCBI Taxonomy" id="670580"/>
    <lineage>
        <taxon>Eukaryota</taxon>
        <taxon>Fungi</taxon>
        <taxon>Dikarya</taxon>
        <taxon>Basidiomycota</taxon>
        <taxon>Agaricomycotina</taxon>
        <taxon>Agaricomycetes</taxon>
        <taxon>Polyporales</taxon>
        <taxon>Adustoporiaceae</taxon>
        <taxon>Rhodonia</taxon>
    </lineage>
</organism>
<feature type="compositionally biased region" description="Acidic residues" evidence="1">
    <location>
        <begin position="845"/>
        <end position="879"/>
    </location>
</feature>
<feature type="domain" description="Polysaccharide lyase 14" evidence="2">
    <location>
        <begin position="659"/>
        <end position="836"/>
    </location>
</feature>
<evidence type="ECO:0000313" key="3">
    <source>
        <dbReference type="EMBL" id="OSX56250.1"/>
    </source>
</evidence>
<dbReference type="PANTHER" id="PTHR40124:SF1">
    <property type="entry name" value="DISAGGREGATASE RELATED REPEAT PROTEIN"/>
    <property type="match status" value="1"/>
</dbReference>
<dbReference type="Gene3D" id="2.60.120.200">
    <property type="match status" value="2"/>
</dbReference>
<dbReference type="GO" id="GO:0016829">
    <property type="term" value="F:lyase activity"/>
    <property type="evidence" value="ECO:0007669"/>
    <property type="project" value="UniProtKB-KW"/>
</dbReference>
<name>A0A1X6MIQ6_9APHY</name>
<feature type="region of interest" description="Disordered" evidence="1">
    <location>
        <begin position="832"/>
        <end position="882"/>
    </location>
</feature>
<dbReference type="Proteomes" id="UP000194127">
    <property type="component" value="Unassembled WGS sequence"/>
</dbReference>
<dbReference type="GeneID" id="36325013"/>
<reference evidence="3 4" key="1">
    <citation type="submission" date="2017-04" db="EMBL/GenBank/DDBJ databases">
        <title>Genome Sequence of the Model Brown-Rot Fungus Postia placenta SB12.</title>
        <authorList>
            <consortium name="DOE Joint Genome Institute"/>
            <person name="Gaskell J."/>
            <person name="Kersten P."/>
            <person name="Larrondo L.F."/>
            <person name="Canessa P."/>
            <person name="Martinez D."/>
            <person name="Hibbett D."/>
            <person name="Schmoll M."/>
            <person name="Kubicek C.P."/>
            <person name="Martinez A.T."/>
            <person name="Yadav J."/>
            <person name="Master E."/>
            <person name="Magnuson J.K."/>
            <person name="James T."/>
            <person name="Yaver D."/>
            <person name="Berka R."/>
            <person name="Labutti K."/>
            <person name="Lipzen A."/>
            <person name="Aerts A."/>
            <person name="Barry K."/>
            <person name="Henrissat B."/>
            <person name="Blanchette R."/>
            <person name="Grigoriev I."/>
            <person name="Cullen D."/>
        </authorList>
    </citation>
    <scope>NUCLEOTIDE SEQUENCE [LARGE SCALE GENOMIC DNA]</scope>
    <source>
        <strain evidence="3 4">MAD-698-R-SB12</strain>
    </source>
</reference>
<dbReference type="EMBL" id="KZ110614">
    <property type="protein sequence ID" value="OSX56250.1"/>
    <property type="molecule type" value="Genomic_DNA"/>
</dbReference>